<feature type="chain" id="PRO_5012960212" evidence="2">
    <location>
        <begin position="25"/>
        <end position="468"/>
    </location>
</feature>
<gene>
    <name evidence="3" type="ORF">LY90DRAFT_670218</name>
</gene>
<dbReference type="EMBL" id="MCOG01000088">
    <property type="protein sequence ID" value="ORY54135.1"/>
    <property type="molecule type" value="Genomic_DNA"/>
</dbReference>
<comment type="caution">
    <text evidence="3">The sequence shown here is derived from an EMBL/GenBank/DDBJ whole genome shotgun (WGS) entry which is preliminary data.</text>
</comment>
<evidence type="ECO:0000313" key="3">
    <source>
        <dbReference type="EMBL" id="ORY54135.1"/>
    </source>
</evidence>
<reference evidence="3 4" key="1">
    <citation type="submission" date="2016-08" db="EMBL/GenBank/DDBJ databases">
        <title>A Parts List for Fungal Cellulosomes Revealed by Comparative Genomics.</title>
        <authorList>
            <consortium name="DOE Joint Genome Institute"/>
            <person name="Haitjema C.H."/>
            <person name="Gilmore S.P."/>
            <person name="Henske J.K."/>
            <person name="Solomon K.V."/>
            <person name="De Groot R."/>
            <person name="Kuo A."/>
            <person name="Mondo S.J."/>
            <person name="Salamov A.A."/>
            <person name="Labutti K."/>
            <person name="Zhao Z."/>
            <person name="Chiniquy J."/>
            <person name="Barry K."/>
            <person name="Brewer H.M."/>
            <person name="Purvine S.O."/>
            <person name="Wright A.T."/>
            <person name="Boxma B."/>
            <person name="Van Alen T."/>
            <person name="Hackstein J.H."/>
            <person name="Baker S.E."/>
            <person name="Grigoriev I.V."/>
            <person name="O'Malley M.A."/>
        </authorList>
    </citation>
    <scope>NUCLEOTIDE SEQUENCE [LARGE SCALE GENOMIC DNA]</scope>
    <source>
        <strain evidence="3 4">G1</strain>
    </source>
</reference>
<keyword evidence="1" id="KW-0812">Transmembrane</keyword>
<accession>A0A1Y2D6C3</accession>
<name>A0A1Y2D6C3_9FUNG</name>
<proteinExistence type="predicted"/>
<dbReference type="Proteomes" id="UP000193920">
    <property type="component" value="Unassembled WGS sequence"/>
</dbReference>
<dbReference type="OrthoDB" id="2139604at2759"/>
<keyword evidence="4" id="KW-1185">Reference proteome</keyword>
<evidence type="ECO:0000256" key="2">
    <source>
        <dbReference type="SAM" id="SignalP"/>
    </source>
</evidence>
<sequence length="468" mass="55350">MPTTKCSFCVLILIFLIIIIICNANTTLKDHIVTKQHDVTIKFSNIKKKDRYYHEEVENLEVRKTYSDNYQNLIFYDDKQEFITSSWNIYTKTRGTKVYIVNNNRNSNVCNYMKRKYDIPLILEFAEKGLISFQYKSYLDIDKMNSFVTYISHLHSKYSLSIAYISSKREYIEIPMDPQSNVTYNYYTNWRKIKYTIESPQYKHFYKYLLIRNNGPHNIIYIGQSMFLPKDIMFYSDEEGVNTDYMYLTGTNLININRNGYYSITSLTSYLMFSLVFNNNSDKSITNLNYFDGLSFFIINTSATAFDIEFSINTSIGEFSSIYSIALHKSVISVMFDFRNIQGFDFMLADTKSISFSFQSDDPNCIFRIREITGHIKYPTERRFDIVFNRYKNKTVDPVYFEIRDNQKYIDNQCLIFSGKNLINDERNLPQSIAVASLCCIFILLINIIFLFKYKVFHSESKEKISKY</sequence>
<keyword evidence="2" id="KW-0732">Signal</keyword>
<feature type="transmembrane region" description="Helical" evidence="1">
    <location>
        <begin position="433"/>
        <end position="452"/>
    </location>
</feature>
<feature type="signal peptide" evidence="2">
    <location>
        <begin position="1"/>
        <end position="24"/>
    </location>
</feature>
<protein>
    <submittedName>
        <fullName evidence="3">Uncharacterized protein</fullName>
    </submittedName>
</protein>
<evidence type="ECO:0000313" key="4">
    <source>
        <dbReference type="Proteomes" id="UP000193920"/>
    </source>
</evidence>
<keyword evidence="1" id="KW-1133">Transmembrane helix</keyword>
<organism evidence="3 4">
    <name type="scientific">Neocallimastix californiae</name>
    <dbReference type="NCBI Taxonomy" id="1754190"/>
    <lineage>
        <taxon>Eukaryota</taxon>
        <taxon>Fungi</taxon>
        <taxon>Fungi incertae sedis</taxon>
        <taxon>Chytridiomycota</taxon>
        <taxon>Chytridiomycota incertae sedis</taxon>
        <taxon>Neocallimastigomycetes</taxon>
        <taxon>Neocallimastigales</taxon>
        <taxon>Neocallimastigaceae</taxon>
        <taxon>Neocallimastix</taxon>
    </lineage>
</organism>
<dbReference type="AlphaFoldDB" id="A0A1Y2D6C3"/>
<keyword evidence="1" id="KW-0472">Membrane</keyword>
<evidence type="ECO:0000256" key="1">
    <source>
        <dbReference type="SAM" id="Phobius"/>
    </source>
</evidence>